<evidence type="ECO:0000256" key="1">
    <source>
        <dbReference type="SAM" id="MobiDB-lite"/>
    </source>
</evidence>
<sequence length="685" mass="74517">MDTTMYRPLEITQWNPSQFHRKPKSPAKTRNCERLPCLSDACFSQSVACYAENSPPIVVSGKDSTDANPYAGSPSIEEAIDEAMRPVADDGVGDGIVTSQATELSDIDKKERPFNYSAINIEAGEGRNKVSLNADPKAPFLTLGEDKDDSPSASALGASYQPILIPSDVDSDTDDDDCRASNDADTSLPPAHELRISSTRSRLRRTSCMTSPIRRPDNRDPHSRKPTLFDSNATYVDVTESQKSAPHSAVGSPTPAHESPGPYLTHPDLNGNSCDNAPASDTSTCHETIPESPRGSPGNLTPDSPEGQDLAIVDTTKPGAVDNGAILIGIATSSQSASDPSTSAHTSQPLILAPLETAEVSENSGDVPLSAAPSSCSVPGTRDASSERQLSSETSQVQGLAMTGCESNDVEVQAQTATSGLSSEIQELPSPSQTPITRRRSRRRAALKSIRYDDGSDSDADGDSRRSEDINRKNLRHKGYTSDLAAEESDPEGETSGEDEQCLRKRRRVSKSSTGSIRHAAASDKGRASRRYSTRPTKWDNRSRTSRIPSPPLSQTPCTEVGAVLARFEEWPLENVSLKRIMENGRTTFQLQFDWTPCTEREHASSPDRSCADSPSRRTVRRAKRASATRVRYTTAEDGLLLKLKEDDRLAWPEIHQRFSETYPGRSVESLQVHYSTKIKNRERS</sequence>
<evidence type="ECO:0000313" key="3">
    <source>
        <dbReference type="Proteomes" id="UP000777438"/>
    </source>
</evidence>
<evidence type="ECO:0000313" key="2">
    <source>
        <dbReference type="EMBL" id="KAH6867320.1"/>
    </source>
</evidence>
<feature type="compositionally biased region" description="Polar residues" evidence="1">
    <location>
        <begin position="387"/>
        <end position="398"/>
    </location>
</feature>
<feature type="compositionally biased region" description="Polar residues" evidence="1">
    <location>
        <begin position="413"/>
        <end position="436"/>
    </location>
</feature>
<feature type="region of interest" description="Disordered" evidence="1">
    <location>
        <begin position="358"/>
        <end position="557"/>
    </location>
</feature>
<accession>A0A9P8VQS5</accession>
<gene>
    <name evidence="2" type="ORF">B0T10DRAFT_46490</name>
</gene>
<name>A0A9P8VQS5_9HYPO</name>
<feature type="compositionally biased region" description="Basic and acidic residues" evidence="1">
    <location>
        <begin position="214"/>
        <end position="223"/>
    </location>
</feature>
<feature type="compositionally biased region" description="Basic and acidic residues" evidence="1">
    <location>
        <begin position="462"/>
        <end position="472"/>
    </location>
</feature>
<dbReference type="EMBL" id="JAGPYM010000109">
    <property type="protein sequence ID" value="KAH6867320.1"/>
    <property type="molecule type" value="Genomic_DNA"/>
</dbReference>
<feature type="compositionally biased region" description="Basic residues" evidence="1">
    <location>
        <begin position="437"/>
        <end position="446"/>
    </location>
</feature>
<feature type="compositionally biased region" description="Polar residues" evidence="1">
    <location>
        <begin position="229"/>
        <end position="245"/>
    </location>
</feature>
<proteinExistence type="predicted"/>
<keyword evidence="3" id="KW-1185">Reference proteome</keyword>
<feature type="region of interest" description="Disordered" evidence="1">
    <location>
        <begin position="602"/>
        <end position="626"/>
    </location>
</feature>
<reference evidence="2 3" key="1">
    <citation type="journal article" date="2021" name="Nat. Commun.">
        <title>Genetic determinants of endophytism in the Arabidopsis root mycobiome.</title>
        <authorList>
            <person name="Mesny F."/>
            <person name="Miyauchi S."/>
            <person name="Thiergart T."/>
            <person name="Pickel B."/>
            <person name="Atanasova L."/>
            <person name="Karlsson M."/>
            <person name="Huettel B."/>
            <person name="Barry K.W."/>
            <person name="Haridas S."/>
            <person name="Chen C."/>
            <person name="Bauer D."/>
            <person name="Andreopoulos W."/>
            <person name="Pangilinan J."/>
            <person name="LaButti K."/>
            <person name="Riley R."/>
            <person name="Lipzen A."/>
            <person name="Clum A."/>
            <person name="Drula E."/>
            <person name="Henrissat B."/>
            <person name="Kohler A."/>
            <person name="Grigoriev I.V."/>
            <person name="Martin F.M."/>
            <person name="Hacquard S."/>
        </authorList>
    </citation>
    <scope>NUCLEOTIDE SEQUENCE [LARGE SCALE GENOMIC DNA]</scope>
    <source>
        <strain evidence="2 3">MPI-CAGE-CH-0241</strain>
    </source>
</reference>
<feature type="compositionally biased region" description="Low complexity" evidence="1">
    <location>
        <begin position="196"/>
        <end position="211"/>
    </location>
</feature>
<dbReference type="AlphaFoldDB" id="A0A9P8VQS5"/>
<feature type="compositionally biased region" description="Acidic residues" evidence="1">
    <location>
        <begin position="485"/>
        <end position="500"/>
    </location>
</feature>
<dbReference type="OrthoDB" id="5153959at2759"/>
<protein>
    <recommendedName>
        <fullName evidence="4">Myb-like domain-containing protein</fullName>
    </recommendedName>
</protein>
<evidence type="ECO:0008006" key="4">
    <source>
        <dbReference type="Google" id="ProtNLM"/>
    </source>
</evidence>
<organism evidence="2 3">
    <name type="scientific">Thelonectria olida</name>
    <dbReference type="NCBI Taxonomy" id="1576542"/>
    <lineage>
        <taxon>Eukaryota</taxon>
        <taxon>Fungi</taxon>
        <taxon>Dikarya</taxon>
        <taxon>Ascomycota</taxon>
        <taxon>Pezizomycotina</taxon>
        <taxon>Sordariomycetes</taxon>
        <taxon>Hypocreomycetidae</taxon>
        <taxon>Hypocreales</taxon>
        <taxon>Nectriaceae</taxon>
        <taxon>Thelonectria</taxon>
    </lineage>
</organism>
<feature type="compositionally biased region" description="Polar residues" evidence="1">
    <location>
        <begin position="270"/>
        <end position="286"/>
    </location>
</feature>
<dbReference type="Proteomes" id="UP000777438">
    <property type="component" value="Unassembled WGS sequence"/>
</dbReference>
<comment type="caution">
    <text evidence="2">The sequence shown here is derived from an EMBL/GenBank/DDBJ whole genome shotgun (WGS) entry which is preliminary data.</text>
</comment>
<feature type="region of interest" description="Disordered" evidence="1">
    <location>
        <begin position="141"/>
        <end position="311"/>
    </location>
</feature>